<organism evidence="1 2">
    <name type="scientific">Hibiscus sabdariffa</name>
    <name type="common">roselle</name>
    <dbReference type="NCBI Taxonomy" id="183260"/>
    <lineage>
        <taxon>Eukaryota</taxon>
        <taxon>Viridiplantae</taxon>
        <taxon>Streptophyta</taxon>
        <taxon>Embryophyta</taxon>
        <taxon>Tracheophyta</taxon>
        <taxon>Spermatophyta</taxon>
        <taxon>Magnoliopsida</taxon>
        <taxon>eudicotyledons</taxon>
        <taxon>Gunneridae</taxon>
        <taxon>Pentapetalae</taxon>
        <taxon>rosids</taxon>
        <taxon>malvids</taxon>
        <taxon>Malvales</taxon>
        <taxon>Malvaceae</taxon>
        <taxon>Malvoideae</taxon>
        <taxon>Hibiscus</taxon>
    </lineage>
</organism>
<accession>A0ABR2U8S3</accession>
<sequence length="131" mass="14584">MVKVLQPIFTDRETPINREMTMNTLIIGHKPITTRSVVARNALIYAFQLVDAVKPTNEKVLVSHSVTAFENDISGSLQILKQHVVGEISFQGARREDKGGATIVFEAHCVFLHGRELVVCLVGEKMKENVL</sequence>
<evidence type="ECO:0000313" key="1">
    <source>
        <dbReference type="EMBL" id="KAK9046081.1"/>
    </source>
</evidence>
<gene>
    <name evidence="1" type="ORF">V6N11_051981</name>
</gene>
<protein>
    <submittedName>
        <fullName evidence="1">Uncharacterized protein</fullName>
    </submittedName>
</protein>
<dbReference type="EMBL" id="JBBPBN010000001">
    <property type="protein sequence ID" value="KAK9046081.1"/>
    <property type="molecule type" value="Genomic_DNA"/>
</dbReference>
<evidence type="ECO:0000313" key="2">
    <source>
        <dbReference type="Proteomes" id="UP001396334"/>
    </source>
</evidence>
<dbReference type="Proteomes" id="UP001396334">
    <property type="component" value="Unassembled WGS sequence"/>
</dbReference>
<name>A0ABR2U8S3_9ROSI</name>
<comment type="caution">
    <text evidence="1">The sequence shown here is derived from an EMBL/GenBank/DDBJ whole genome shotgun (WGS) entry which is preliminary data.</text>
</comment>
<proteinExistence type="predicted"/>
<reference evidence="1 2" key="1">
    <citation type="journal article" date="2024" name="G3 (Bethesda)">
        <title>Genome assembly of Hibiscus sabdariffa L. provides insights into metabolisms of medicinal natural products.</title>
        <authorList>
            <person name="Kim T."/>
        </authorList>
    </citation>
    <scope>NUCLEOTIDE SEQUENCE [LARGE SCALE GENOMIC DNA]</scope>
    <source>
        <strain evidence="1">TK-2024</strain>
        <tissue evidence="1">Old leaves</tissue>
    </source>
</reference>
<keyword evidence="2" id="KW-1185">Reference proteome</keyword>